<dbReference type="GO" id="GO:0006465">
    <property type="term" value="P:signal peptide processing"/>
    <property type="evidence" value="ECO:0007669"/>
    <property type="project" value="UniProtKB-UniRule"/>
</dbReference>
<dbReference type="Proteomes" id="UP000494206">
    <property type="component" value="Unassembled WGS sequence"/>
</dbReference>
<dbReference type="AlphaFoldDB" id="A0A8S1EP02"/>
<evidence type="ECO:0000256" key="8">
    <source>
        <dbReference type="ARBA" id="ARBA00029556"/>
    </source>
</evidence>
<reference evidence="12 13" key="1">
    <citation type="submission" date="2020-04" db="EMBL/GenBank/DDBJ databases">
        <authorList>
            <person name="Laetsch R D."/>
            <person name="Stevens L."/>
            <person name="Kumar S."/>
            <person name="Blaxter L. M."/>
        </authorList>
    </citation>
    <scope>NUCLEOTIDE SEQUENCE [LARGE SCALE GENOMIC DNA]</scope>
</reference>
<keyword evidence="5" id="KW-0735">Signal-anchor</keyword>
<dbReference type="PROSITE" id="PS51257">
    <property type="entry name" value="PROKAR_LIPOPROTEIN"/>
    <property type="match status" value="1"/>
</dbReference>
<organism evidence="12 13">
    <name type="scientific">Caenorhabditis bovis</name>
    <dbReference type="NCBI Taxonomy" id="2654633"/>
    <lineage>
        <taxon>Eukaryota</taxon>
        <taxon>Metazoa</taxon>
        <taxon>Ecdysozoa</taxon>
        <taxon>Nematoda</taxon>
        <taxon>Chromadorea</taxon>
        <taxon>Rhabditida</taxon>
        <taxon>Rhabditina</taxon>
        <taxon>Rhabditomorpha</taxon>
        <taxon>Rhabditoidea</taxon>
        <taxon>Rhabditidae</taxon>
        <taxon>Peloderinae</taxon>
        <taxon>Caenorhabditis</taxon>
    </lineage>
</organism>
<keyword evidence="11" id="KW-0732">Signal</keyword>
<comment type="function">
    <text evidence="9">Essential component of the signal peptidase complex (SPC) which catalyzes the cleavage of N-terminal signal sequences from nascent proteins as they are translocated into the lumen of the endoplasmic reticulum. Essential for the SPC catalytic activity, possibly by stabilizing and positioning the active center of the complex close to the lumenal surface.</text>
</comment>
<evidence type="ECO:0000256" key="6">
    <source>
        <dbReference type="ARBA" id="ARBA00022989"/>
    </source>
</evidence>
<evidence type="ECO:0000256" key="5">
    <source>
        <dbReference type="ARBA" id="ARBA00022968"/>
    </source>
</evidence>
<comment type="similarity">
    <text evidence="2 10">Belongs to the SPCS3 family.</text>
</comment>
<accession>A0A8S1EP02</accession>
<dbReference type="PANTHER" id="PTHR12804">
    <property type="entry name" value="MICROSOMAL SIGNAL PEPTIDASE 23 KD SUBUNIT SPC22/23"/>
    <property type="match status" value="1"/>
</dbReference>
<sequence>MHSLLNRANALLAFTLWVLAAVTAACFLSAVFEDYTTDVSYDVKNLKVRSIVDYASDEQVADVATMKISFKADFTKVFNWNVKQLFVFLVAEYSTPKNEVNQIILWDRIVERNNRVVMDERELRTKYYCMDDGRHLLGHNNVTLILRYNVVPNAGYLRLSQARQSVSLKLPTEYASK</sequence>
<dbReference type="PIRSF" id="PIRSF016089">
    <property type="entry name" value="SPC22"/>
    <property type="match status" value="1"/>
</dbReference>
<keyword evidence="6" id="KW-1133">Transmembrane helix</keyword>
<evidence type="ECO:0000256" key="3">
    <source>
        <dbReference type="ARBA" id="ARBA00022692"/>
    </source>
</evidence>
<dbReference type="GO" id="GO:0045047">
    <property type="term" value="P:protein targeting to ER"/>
    <property type="evidence" value="ECO:0007669"/>
    <property type="project" value="TreeGrafter"/>
</dbReference>
<evidence type="ECO:0000256" key="4">
    <source>
        <dbReference type="ARBA" id="ARBA00022824"/>
    </source>
</evidence>
<dbReference type="InterPro" id="IPR007653">
    <property type="entry name" value="SPC3"/>
</dbReference>
<keyword evidence="7 10" id="KW-0472">Membrane</keyword>
<dbReference type="PANTHER" id="PTHR12804:SF0">
    <property type="entry name" value="SIGNAL PEPTIDASE COMPLEX SUBUNIT 3"/>
    <property type="match status" value="1"/>
</dbReference>
<dbReference type="GO" id="GO:0005787">
    <property type="term" value="C:signal peptidase complex"/>
    <property type="evidence" value="ECO:0007669"/>
    <property type="project" value="UniProtKB-UniRule"/>
</dbReference>
<evidence type="ECO:0000256" key="1">
    <source>
        <dbReference type="ARBA" id="ARBA00004648"/>
    </source>
</evidence>
<keyword evidence="3" id="KW-0812">Transmembrane</keyword>
<dbReference type="Pfam" id="PF04573">
    <property type="entry name" value="SPC22"/>
    <property type="match status" value="1"/>
</dbReference>
<evidence type="ECO:0000313" key="13">
    <source>
        <dbReference type="Proteomes" id="UP000494206"/>
    </source>
</evidence>
<evidence type="ECO:0000256" key="2">
    <source>
        <dbReference type="ARBA" id="ARBA00009289"/>
    </source>
</evidence>
<dbReference type="OrthoDB" id="10261524at2759"/>
<evidence type="ECO:0000256" key="7">
    <source>
        <dbReference type="ARBA" id="ARBA00023136"/>
    </source>
</evidence>
<feature type="chain" id="PRO_5035886016" description="Signal peptidase complex subunit 3" evidence="11">
    <location>
        <begin position="26"/>
        <end position="177"/>
    </location>
</feature>
<comment type="caution">
    <text evidence="12">The sequence shown here is derived from an EMBL/GenBank/DDBJ whole genome shotgun (WGS) entry which is preliminary data.</text>
</comment>
<name>A0A8S1EP02_9PELO</name>
<keyword evidence="4 10" id="KW-0256">Endoplasmic reticulum</keyword>
<evidence type="ECO:0000256" key="11">
    <source>
        <dbReference type="SAM" id="SignalP"/>
    </source>
</evidence>
<feature type="signal peptide" evidence="11">
    <location>
        <begin position="1"/>
        <end position="25"/>
    </location>
</feature>
<comment type="subcellular location">
    <subcellularLocation>
        <location evidence="1">Endoplasmic reticulum membrane</location>
        <topology evidence="1">Single-pass type II membrane protein</topology>
    </subcellularLocation>
</comment>
<protein>
    <recommendedName>
        <fullName evidence="8 10">Signal peptidase complex subunit 3</fullName>
    </recommendedName>
</protein>
<evidence type="ECO:0000313" key="12">
    <source>
        <dbReference type="EMBL" id="CAB3402790.1"/>
    </source>
</evidence>
<gene>
    <name evidence="12" type="ORF">CBOVIS_LOCUS5359</name>
</gene>
<evidence type="ECO:0000256" key="9">
    <source>
        <dbReference type="ARBA" id="ARBA00046080"/>
    </source>
</evidence>
<proteinExistence type="inferred from homology"/>
<keyword evidence="13" id="KW-1185">Reference proteome</keyword>
<evidence type="ECO:0000256" key="10">
    <source>
        <dbReference type="PIRNR" id="PIRNR016089"/>
    </source>
</evidence>
<dbReference type="EMBL" id="CADEPM010000003">
    <property type="protein sequence ID" value="CAB3402790.1"/>
    <property type="molecule type" value="Genomic_DNA"/>
</dbReference>